<gene>
    <name evidence="1" type="ORF">JYE49_08600</name>
</gene>
<organism evidence="1 2">
    <name type="scientific">Aristaeella hokkaidonensis</name>
    <dbReference type="NCBI Taxonomy" id="3046382"/>
    <lineage>
        <taxon>Bacteria</taxon>
        <taxon>Bacillati</taxon>
        <taxon>Bacillota</taxon>
        <taxon>Clostridia</taxon>
        <taxon>Eubacteriales</taxon>
        <taxon>Aristaeellaceae</taxon>
        <taxon>Aristaeella</taxon>
    </lineage>
</organism>
<name>A0AC61MUJ8_9FIRM</name>
<keyword evidence="2" id="KW-1185">Reference proteome</keyword>
<reference evidence="1" key="1">
    <citation type="submission" date="2021-01" db="EMBL/GenBank/DDBJ databases">
        <title>Complete genome sequence of Clostridiales bacterium R-7.</title>
        <authorList>
            <person name="Mahoney-Kurpe S.C."/>
            <person name="Palevich N."/>
            <person name="Koike S."/>
            <person name="Moon C.D."/>
            <person name="Attwood G.T."/>
        </authorList>
    </citation>
    <scope>NUCLEOTIDE SEQUENCE</scope>
    <source>
        <strain evidence="1">R-7</strain>
    </source>
</reference>
<accession>A0AC61MUJ8</accession>
<dbReference type="Proteomes" id="UP000682782">
    <property type="component" value="Chromosome"/>
</dbReference>
<protein>
    <submittedName>
        <fullName evidence="1">DUF5110 domain-containing protein</fullName>
    </submittedName>
</protein>
<sequence>MTRTDLAPGVTRIRLTPADGDPFVPVSFRDHTGIYLTQTGCVFTPRPVFRLCGESGGGEVKQTANGEVVSFDAGECRPAGESCSVILRFSFPGSPVLTGLGAHEDGVFDYARESELLYEHNMKIPIPFLLSSSGWGLLIEAGCAMKYHGDGSSFSFELDAARVVSYLVIRGSDCADVLRKLSCLAGKPAMLPKWAFGYIQSKERYHSAEELLSVSREFRRRNLGLDCIVLDWMSWQDGCWGDKTPDPVRFPDIRNLTEELHRMHIHLMVSVWPNAAKGRDCDEFAASGQFLPASRIYDAFSSEARELYWQQCRRHWMDGGTDALWCDSCEPITDPDWCGEEKRDPETRYRLITEDSSLRMDPEEMNFYASRHLQGLREHWLKDIPHKRPLFLSRSGSLDAGSLGAILWSGDISARWDVLEKQVVEAVRVSCSGIPWWTLDIGAFFVGRKDPWFWRGDYPDGVSDPGYRELYIRWFQFGAMLPVFRSHGTDTPREPWAFGTEDSKEYHCLRETIALRYSLLPYLYSAAAQCCRTGVPMIRAMLTAFGSDQRLWPLADQYMLGDSILVKPVTRPLADGGSETAVTLPEGGWYDLFTRAYYAAGNTLKLDTPLNRFPVFVRAGSILPWASGVCSTADLPFPAEELLVFSGTDGDFILYDDSGDGMDYLQGAFLRIPMHWDEKRRILSLDQAEGTLPVDAVFRITLICPDGQTELKNIKYTGVPLKIAF</sequence>
<proteinExistence type="predicted"/>
<dbReference type="EMBL" id="CP068393">
    <property type="protein sequence ID" value="QUC65937.1"/>
    <property type="molecule type" value="Genomic_DNA"/>
</dbReference>
<evidence type="ECO:0000313" key="2">
    <source>
        <dbReference type="Proteomes" id="UP000682782"/>
    </source>
</evidence>
<evidence type="ECO:0000313" key="1">
    <source>
        <dbReference type="EMBL" id="QUC65937.1"/>
    </source>
</evidence>